<reference evidence="1 2" key="1">
    <citation type="journal article" date="2014" name="PLoS Genet.">
        <title>Phylogenetically driven sequencing of extremely halophilic archaea reveals strategies for static and dynamic osmo-response.</title>
        <authorList>
            <person name="Becker E.A."/>
            <person name="Seitzer P.M."/>
            <person name="Tritt A."/>
            <person name="Larsen D."/>
            <person name="Krusor M."/>
            <person name="Yao A.I."/>
            <person name="Wu D."/>
            <person name="Madern D."/>
            <person name="Eisen J.A."/>
            <person name="Darling A.E."/>
            <person name="Facciotti M.T."/>
        </authorList>
    </citation>
    <scope>NUCLEOTIDE SEQUENCE [LARGE SCALE GENOMIC DNA]</scope>
    <source>
        <strain evidence="1 2">JCM 10635</strain>
    </source>
</reference>
<dbReference type="AlphaFoldDB" id="L9WE58"/>
<comment type="caution">
    <text evidence="1">The sequence shown here is derived from an EMBL/GenBank/DDBJ whole genome shotgun (WGS) entry which is preliminary data.</text>
</comment>
<evidence type="ECO:0000313" key="1">
    <source>
        <dbReference type="EMBL" id="ELY47790.1"/>
    </source>
</evidence>
<proteinExistence type="predicted"/>
<name>L9WE58_9EURY</name>
<dbReference type="InterPro" id="IPR006311">
    <property type="entry name" value="TAT_signal"/>
</dbReference>
<dbReference type="EMBL" id="AOHY01000034">
    <property type="protein sequence ID" value="ELY47790.1"/>
    <property type="molecule type" value="Genomic_DNA"/>
</dbReference>
<evidence type="ECO:0000313" key="2">
    <source>
        <dbReference type="Proteomes" id="UP000011690"/>
    </source>
</evidence>
<sequence>MAVTRPRPSRRRVLAAAGAGAVAVLAGCSDNGVGSEPDYETGSVGDIDAEERSAAELTAAESLAQQETQNGVTPLEGVTIADHEFVLEDDYRGSTVQGTVENTGDNRVEVVEIRVRVYDDNGAQLDWYLDSTGDLIGGASWSFQVVILESPSDIASYDITVLGTPA</sequence>
<dbReference type="NCBIfam" id="NF038353">
    <property type="entry name" value="FxLYD_dom"/>
    <property type="match status" value="1"/>
</dbReference>
<dbReference type="PROSITE" id="PS51318">
    <property type="entry name" value="TAT"/>
    <property type="match status" value="1"/>
</dbReference>
<protein>
    <submittedName>
        <fullName evidence="1">Uncharacterized protein</fullName>
    </submittedName>
</protein>
<gene>
    <name evidence="1" type="ORF">C494_11330</name>
</gene>
<organism evidence="1 2">
    <name type="scientific">Natronorubrum bangense JCM 10635</name>
    <dbReference type="NCBI Taxonomy" id="1227500"/>
    <lineage>
        <taxon>Archaea</taxon>
        <taxon>Methanobacteriati</taxon>
        <taxon>Methanobacteriota</taxon>
        <taxon>Stenosarchaea group</taxon>
        <taxon>Halobacteria</taxon>
        <taxon>Halobacteriales</taxon>
        <taxon>Natrialbaceae</taxon>
        <taxon>Natronorubrum</taxon>
    </lineage>
</organism>
<dbReference type="eggNOG" id="arCOG10172">
    <property type="taxonomic scope" value="Archaea"/>
</dbReference>
<accession>L9WE58</accession>
<keyword evidence="2" id="KW-1185">Reference proteome</keyword>
<dbReference type="PATRIC" id="fig|1227500.6.peg.2277"/>
<dbReference type="Proteomes" id="UP000011690">
    <property type="component" value="Unassembled WGS sequence"/>
</dbReference>
<dbReference type="GeneID" id="39850409"/>
<dbReference type="PROSITE" id="PS51257">
    <property type="entry name" value="PROKAR_LIPOPROTEIN"/>
    <property type="match status" value="1"/>
</dbReference>
<dbReference type="RefSeq" id="WP_006066415.1">
    <property type="nucleotide sequence ID" value="NZ_AOHY01000034.1"/>
</dbReference>
<dbReference type="STRING" id="1227500.C494_11330"/>
<dbReference type="InterPro" id="IPR047676">
    <property type="entry name" value="FxLYD_dom"/>
</dbReference>